<keyword evidence="10" id="KW-0175">Coiled coil</keyword>
<dbReference type="GO" id="GO:0004519">
    <property type="term" value="F:endonuclease activity"/>
    <property type="evidence" value="ECO:0007669"/>
    <property type="project" value="UniProtKB-KW"/>
</dbReference>
<dbReference type="PROSITE" id="PS01070">
    <property type="entry name" value="NUCLEASE_NON_SPEC"/>
    <property type="match status" value="1"/>
</dbReference>
<evidence type="ECO:0000256" key="10">
    <source>
        <dbReference type="SAM" id="Coils"/>
    </source>
</evidence>
<evidence type="ECO:0000256" key="9">
    <source>
        <dbReference type="PIRSR" id="PIRSR640255-2"/>
    </source>
</evidence>
<dbReference type="Pfam" id="PF01223">
    <property type="entry name" value="Endonuclease_NS"/>
    <property type="match status" value="1"/>
</dbReference>
<comment type="cofactor">
    <cofactor evidence="1">
        <name>Mg(2+)</name>
        <dbReference type="ChEBI" id="CHEBI:18420"/>
    </cofactor>
</comment>
<evidence type="ECO:0000313" key="13">
    <source>
        <dbReference type="EMBL" id="TXB61326.1"/>
    </source>
</evidence>
<name>A0A5C6RG63_9BACT</name>
<evidence type="ECO:0000256" key="4">
    <source>
        <dbReference type="ARBA" id="ARBA00022723"/>
    </source>
</evidence>
<comment type="similarity">
    <text evidence="2">Belongs to the DNA/RNA non-specific endonuclease family.</text>
</comment>
<reference evidence="13 14" key="1">
    <citation type="submission" date="2019-08" db="EMBL/GenBank/DDBJ databases">
        <title>Genome of Phaeodactylibacter luteus.</title>
        <authorList>
            <person name="Bowman J.P."/>
        </authorList>
    </citation>
    <scope>NUCLEOTIDE SEQUENCE [LARGE SCALE GENOMIC DNA]</scope>
    <source>
        <strain evidence="13 14">KCTC 42180</strain>
    </source>
</reference>
<accession>A0A5C6RG63</accession>
<keyword evidence="7" id="KW-0460">Magnesium</keyword>
<feature type="binding site" evidence="9">
    <location>
        <position position="183"/>
    </location>
    <ligand>
        <name>Mg(2+)</name>
        <dbReference type="ChEBI" id="CHEBI:18420"/>
        <note>catalytic</note>
    </ligand>
</feature>
<dbReference type="InterPro" id="IPR044925">
    <property type="entry name" value="His-Me_finger_sf"/>
</dbReference>
<dbReference type="SMART" id="SM00892">
    <property type="entry name" value="Endonuclease_NS"/>
    <property type="match status" value="1"/>
</dbReference>
<dbReference type="CDD" id="cd00091">
    <property type="entry name" value="NUC"/>
    <property type="match status" value="1"/>
</dbReference>
<keyword evidence="3" id="KW-0540">Nuclease</keyword>
<dbReference type="InterPro" id="IPR020821">
    <property type="entry name" value="ENPP1-3/EXOG-like_nuc-like"/>
</dbReference>
<feature type="domain" description="ENPP1-3/EXOG-like endonuclease/phosphodiesterase" evidence="11">
    <location>
        <begin position="78"/>
        <end position="285"/>
    </location>
</feature>
<evidence type="ECO:0000256" key="8">
    <source>
        <dbReference type="PIRSR" id="PIRSR640255-1"/>
    </source>
</evidence>
<keyword evidence="14" id="KW-1185">Reference proteome</keyword>
<dbReference type="RefSeq" id="WP_147169324.1">
    <property type="nucleotide sequence ID" value="NZ_VOOR01000065.1"/>
</dbReference>
<evidence type="ECO:0000256" key="3">
    <source>
        <dbReference type="ARBA" id="ARBA00022722"/>
    </source>
</evidence>
<organism evidence="13 14">
    <name type="scientific">Phaeodactylibacter luteus</name>
    <dbReference type="NCBI Taxonomy" id="1564516"/>
    <lineage>
        <taxon>Bacteria</taxon>
        <taxon>Pseudomonadati</taxon>
        <taxon>Bacteroidota</taxon>
        <taxon>Saprospiria</taxon>
        <taxon>Saprospirales</taxon>
        <taxon>Haliscomenobacteraceae</taxon>
        <taxon>Phaeodactylibacter</taxon>
    </lineage>
</organism>
<dbReference type="InterPro" id="IPR044929">
    <property type="entry name" value="DNA/RNA_non-sp_Endonuclease_sf"/>
</dbReference>
<keyword evidence="6" id="KW-0378">Hydrolase</keyword>
<dbReference type="PANTHER" id="PTHR13966">
    <property type="entry name" value="ENDONUCLEASE RELATED"/>
    <property type="match status" value="1"/>
</dbReference>
<dbReference type="InterPro" id="IPR018524">
    <property type="entry name" value="DNA/RNA_endonuclease_AS"/>
</dbReference>
<dbReference type="InterPro" id="IPR040255">
    <property type="entry name" value="Non-specific_endonuclease"/>
</dbReference>
<gene>
    <name evidence="13" type="ORF">FRY97_19670</name>
</gene>
<evidence type="ECO:0000256" key="6">
    <source>
        <dbReference type="ARBA" id="ARBA00022801"/>
    </source>
</evidence>
<feature type="domain" description="DNA/RNA non-specific endonuclease/pyrophosphatase/phosphodiesterase" evidence="12">
    <location>
        <begin position="77"/>
        <end position="285"/>
    </location>
</feature>
<keyword evidence="4 9" id="KW-0479">Metal-binding</keyword>
<sequence>MMRVLLQKAIGVTALLLLASLALWAQPLEQELQRIQSQLDQLEEQRQALLLELEDIKLRRVQRDLLAMGLPGEDYIMHSAMALSYAEPFEQARWVAHIILPDVLEGTVGRTNDFRPDPKVATGTAVEADYFLKYLQADSTYEYDGFGYDRGHLAPSADFRWSERALSESYFYSNMSPQVAALNRERWAELEAVIRGYLNGKSPRQLYVVTGPVLEEGLAVIERSVNKVAIPKRFFKVVYDPADENAIGFILPNEKVDYPLATFAVPVDQVEAITGLDFFSGLEDELEAKVEQKADKAKWLPEIAEGGVEPLYPPALPRNHFNTVQAKQYMGQNEEVTICGTVVGTRYSRSGNLWINLDKPFPNQVFSVFIRKKDLPNFPYDPKEVLSNEKACFTGKVENFSGTPTMNIEREEQAFKGVPEK</sequence>
<evidence type="ECO:0000256" key="1">
    <source>
        <dbReference type="ARBA" id="ARBA00001946"/>
    </source>
</evidence>
<dbReference type="GO" id="GO:0016787">
    <property type="term" value="F:hydrolase activity"/>
    <property type="evidence" value="ECO:0007669"/>
    <property type="project" value="UniProtKB-KW"/>
</dbReference>
<dbReference type="GO" id="GO:0003676">
    <property type="term" value="F:nucleic acid binding"/>
    <property type="evidence" value="ECO:0007669"/>
    <property type="project" value="InterPro"/>
</dbReference>
<feature type="active site" description="Proton acceptor" evidence="8">
    <location>
        <position position="152"/>
    </location>
</feature>
<dbReference type="SUPFAM" id="SSF54060">
    <property type="entry name" value="His-Me finger endonucleases"/>
    <property type="match status" value="1"/>
</dbReference>
<evidence type="ECO:0000256" key="7">
    <source>
        <dbReference type="ARBA" id="ARBA00022842"/>
    </source>
</evidence>
<dbReference type="EMBL" id="VOOR01000065">
    <property type="protein sequence ID" value="TXB61326.1"/>
    <property type="molecule type" value="Genomic_DNA"/>
</dbReference>
<dbReference type="OrthoDB" id="9811262at2"/>
<evidence type="ECO:0000259" key="11">
    <source>
        <dbReference type="SMART" id="SM00477"/>
    </source>
</evidence>
<comment type="caution">
    <text evidence="13">The sequence shown here is derived from an EMBL/GenBank/DDBJ whole genome shotgun (WGS) entry which is preliminary data.</text>
</comment>
<dbReference type="GO" id="GO:0046872">
    <property type="term" value="F:metal ion binding"/>
    <property type="evidence" value="ECO:0007669"/>
    <property type="project" value="UniProtKB-KW"/>
</dbReference>
<dbReference type="AlphaFoldDB" id="A0A5C6RG63"/>
<keyword evidence="5 13" id="KW-0255">Endonuclease</keyword>
<evidence type="ECO:0000313" key="14">
    <source>
        <dbReference type="Proteomes" id="UP000321580"/>
    </source>
</evidence>
<dbReference type="InterPro" id="IPR001604">
    <property type="entry name" value="Endo_G_ENPP1-like_dom"/>
</dbReference>
<dbReference type="Gene3D" id="3.40.570.10">
    <property type="entry name" value="Extracellular Endonuclease, subunit A"/>
    <property type="match status" value="1"/>
</dbReference>
<proteinExistence type="inferred from homology"/>
<protein>
    <submittedName>
        <fullName evidence="13">DNA/RNA non-specific endonuclease</fullName>
    </submittedName>
</protein>
<evidence type="ECO:0000259" key="12">
    <source>
        <dbReference type="SMART" id="SM00892"/>
    </source>
</evidence>
<dbReference type="Proteomes" id="UP000321580">
    <property type="component" value="Unassembled WGS sequence"/>
</dbReference>
<evidence type="ECO:0000256" key="2">
    <source>
        <dbReference type="ARBA" id="ARBA00010052"/>
    </source>
</evidence>
<evidence type="ECO:0000256" key="5">
    <source>
        <dbReference type="ARBA" id="ARBA00022759"/>
    </source>
</evidence>
<feature type="coiled-coil region" evidence="10">
    <location>
        <begin position="25"/>
        <end position="59"/>
    </location>
</feature>
<dbReference type="PANTHER" id="PTHR13966:SF5">
    <property type="entry name" value="ENDONUCLEASE G, MITOCHONDRIAL"/>
    <property type="match status" value="1"/>
</dbReference>
<dbReference type="SMART" id="SM00477">
    <property type="entry name" value="NUC"/>
    <property type="match status" value="1"/>
</dbReference>